<dbReference type="AlphaFoldDB" id="A0A2I0XG44"/>
<protein>
    <recommendedName>
        <fullName evidence="3">Protein LNK1</fullName>
    </recommendedName>
</protein>
<dbReference type="PANTHER" id="PTHR33334:SF8">
    <property type="entry name" value="PROTEIN LNK1"/>
    <property type="match status" value="1"/>
</dbReference>
<organism evidence="1 2">
    <name type="scientific">Dendrobium catenatum</name>
    <dbReference type="NCBI Taxonomy" id="906689"/>
    <lineage>
        <taxon>Eukaryota</taxon>
        <taxon>Viridiplantae</taxon>
        <taxon>Streptophyta</taxon>
        <taxon>Embryophyta</taxon>
        <taxon>Tracheophyta</taxon>
        <taxon>Spermatophyta</taxon>
        <taxon>Magnoliopsida</taxon>
        <taxon>Liliopsida</taxon>
        <taxon>Asparagales</taxon>
        <taxon>Orchidaceae</taxon>
        <taxon>Epidendroideae</taxon>
        <taxon>Malaxideae</taxon>
        <taxon>Dendrobiinae</taxon>
        <taxon>Dendrobium</taxon>
    </lineage>
</organism>
<dbReference type="GO" id="GO:0007623">
    <property type="term" value="P:circadian rhythm"/>
    <property type="evidence" value="ECO:0007669"/>
    <property type="project" value="InterPro"/>
</dbReference>
<dbReference type="PANTHER" id="PTHR33334">
    <property type="entry name" value="PROTEIN LNK1"/>
    <property type="match status" value="1"/>
</dbReference>
<dbReference type="Proteomes" id="UP000233837">
    <property type="component" value="Unassembled WGS sequence"/>
</dbReference>
<sequence>MSHWNGYEVRDIFDDVDGGVNKFLPFQDEHALESVTLSDSRKKPRYEAASDVKTNIDREGTANVPSLPGQDGRLFPSALKEEGSNIPKLSRSLISEKKAQALGFTKCTTGNTLLDCQGVEISVSSFGEGENGIGNTTLCSDYPFPWKNGSIHHKKTGNISSANVSVPTMERREGENDPLFYDCPNVEDLEDFDGMLRNLGSTFVQGSTVSEDDISWFSSSSHGFHGMEDTLQSVVLSSVSEFSAFKNISSHGLCDDILPGIEPSAINTEAPSDTRCSSFPMYSDAERKGKSALSELAYLHAGIGEKGSTLEQVGYGNACRYPDMINMTLKDLCETTTKKINPTLGSVQSSLSGCSLIQNVQVQELLSSVVSAPQPCSLQVISTQNLFSESYSSKCLHSYNPQAQMSDILKLQHVLPGQTTLTSSVLPGYVSSNDLSRHATQSVGISPGTFSMPSMPIEKNEKIYACRKFASPLVMNRPSEQHAAASESSVQRKYKFNVEVDGDKKPAYIRQNLQAVDIESSTFQNNSCMTSTFPDDVSLKAANFQQLQMITDRLGVRTKLCIRDSLYRLARSAEKSHYYGTAKDVSIGSSSMIGLQGAKDSKRPPEIYGVSISTNAIERSVAYLLFHKSLESGAGTADNNICFKPPIHIHGPVGNCKEPNLPAS</sequence>
<dbReference type="InterPro" id="IPR039928">
    <property type="entry name" value="LNK"/>
</dbReference>
<evidence type="ECO:0000313" key="2">
    <source>
        <dbReference type="Proteomes" id="UP000233837"/>
    </source>
</evidence>
<evidence type="ECO:0008006" key="3">
    <source>
        <dbReference type="Google" id="ProtNLM"/>
    </source>
</evidence>
<dbReference type="STRING" id="906689.A0A2I0XG44"/>
<accession>A0A2I0XG44</accession>
<name>A0A2I0XG44_9ASPA</name>
<gene>
    <name evidence="1" type="ORF">MA16_Dca017319</name>
</gene>
<dbReference type="GO" id="GO:0006355">
    <property type="term" value="P:regulation of DNA-templated transcription"/>
    <property type="evidence" value="ECO:0007669"/>
    <property type="project" value="InterPro"/>
</dbReference>
<proteinExistence type="predicted"/>
<reference evidence="1 2" key="1">
    <citation type="journal article" date="2016" name="Sci. Rep.">
        <title>The Dendrobium catenatum Lindl. genome sequence provides insights into polysaccharide synthase, floral development and adaptive evolution.</title>
        <authorList>
            <person name="Zhang G.Q."/>
            <person name="Xu Q."/>
            <person name="Bian C."/>
            <person name="Tsai W.C."/>
            <person name="Yeh C.M."/>
            <person name="Liu K.W."/>
            <person name="Yoshida K."/>
            <person name="Zhang L.S."/>
            <person name="Chang S.B."/>
            <person name="Chen F."/>
            <person name="Shi Y."/>
            <person name="Su Y.Y."/>
            <person name="Zhang Y.Q."/>
            <person name="Chen L.J."/>
            <person name="Yin Y."/>
            <person name="Lin M."/>
            <person name="Huang H."/>
            <person name="Deng H."/>
            <person name="Wang Z.W."/>
            <person name="Zhu S.L."/>
            <person name="Zhao X."/>
            <person name="Deng C."/>
            <person name="Niu S.C."/>
            <person name="Huang J."/>
            <person name="Wang M."/>
            <person name="Liu G.H."/>
            <person name="Yang H.J."/>
            <person name="Xiao X.J."/>
            <person name="Hsiao Y.Y."/>
            <person name="Wu W.L."/>
            <person name="Chen Y.Y."/>
            <person name="Mitsuda N."/>
            <person name="Ohme-Takagi M."/>
            <person name="Luo Y.B."/>
            <person name="Van de Peer Y."/>
            <person name="Liu Z.J."/>
        </authorList>
    </citation>
    <scope>NUCLEOTIDE SEQUENCE [LARGE SCALE GENOMIC DNA]</scope>
    <source>
        <tissue evidence="1">The whole plant</tissue>
    </source>
</reference>
<dbReference type="EMBL" id="KZ501906">
    <property type="protein sequence ID" value="PKU86891.1"/>
    <property type="molecule type" value="Genomic_DNA"/>
</dbReference>
<evidence type="ECO:0000313" key="1">
    <source>
        <dbReference type="EMBL" id="PKU86891.1"/>
    </source>
</evidence>
<dbReference type="OrthoDB" id="618331at2759"/>
<keyword evidence="2" id="KW-1185">Reference proteome</keyword>
<reference evidence="1 2" key="2">
    <citation type="journal article" date="2017" name="Nature">
        <title>The Apostasia genome and the evolution of orchids.</title>
        <authorList>
            <person name="Zhang G.Q."/>
            <person name="Liu K.W."/>
            <person name="Li Z."/>
            <person name="Lohaus R."/>
            <person name="Hsiao Y.Y."/>
            <person name="Niu S.C."/>
            <person name="Wang J.Y."/>
            <person name="Lin Y.C."/>
            <person name="Xu Q."/>
            <person name="Chen L.J."/>
            <person name="Yoshida K."/>
            <person name="Fujiwara S."/>
            <person name="Wang Z.W."/>
            <person name="Zhang Y.Q."/>
            <person name="Mitsuda N."/>
            <person name="Wang M."/>
            <person name="Liu G.H."/>
            <person name="Pecoraro L."/>
            <person name="Huang H.X."/>
            <person name="Xiao X.J."/>
            <person name="Lin M."/>
            <person name="Wu X.Y."/>
            <person name="Wu W.L."/>
            <person name="Chen Y.Y."/>
            <person name="Chang S.B."/>
            <person name="Sakamoto S."/>
            <person name="Ohme-Takagi M."/>
            <person name="Yagi M."/>
            <person name="Zeng S.J."/>
            <person name="Shen C.Y."/>
            <person name="Yeh C.M."/>
            <person name="Luo Y.B."/>
            <person name="Tsai W.C."/>
            <person name="Van de Peer Y."/>
            <person name="Liu Z.J."/>
        </authorList>
    </citation>
    <scope>NUCLEOTIDE SEQUENCE [LARGE SCALE GENOMIC DNA]</scope>
    <source>
        <tissue evidence="1">The whole plant</tissue>
    </source>
</reference>